<evidence type="ECO:0000313" key="11">
    <source>
        <dbReference type="Proteomes" id="UP001620597"/>
    </source>
</evidence>
<dbReference type="GO" id="GO:0016787">
    <property type="term" value="F:hydrolase activity"/>
    <property type="evidence" value="ECO:0007669"/>
    <property type="project" value="UniProtKB-KW"/>
</dbReference>
<accession>A0ABW8NDP9</accession>
<keyword evidence="5" id="KW-0136">Cellulose degradation</keyword>
<evidence type="ECO:0000256" key="2">
    <source>
        <dbReference type="ARBA" id="ARBA00009209"/>
    </source>
</evidence>
<gene>
    <name evidence="10" type="ORF">WG929_01410</name>
</gene>
<dbReference type="InterPro" id="IPR012341">
    <property type="entry name" value="6hp_glycosidase-like_sf"/>
</dbReference>
<evidence type="ECO:0000256" key="8">
    <source>
        <dbReference type="PROSITE-ProRule" id="PRU10058"/>
    </source>
</evidence>
<evidence type="ECO:0000256" key="3">
    <source>
        <dbReference type="ARBA" id="ARBA00022729"/>
    </source>
</evidence>
<proteinExistence type="inferred from homology"/>
<evidence type="ECO:0000256" key="4">
    <source>
        <dbReference type="ARBA" id="ARBA00022801"/>
    </source>
</evidence>
<dbReference type="Pfam" id="PF01270">
    <property type="entry name" value="Glyco_hydro_8"/>
    <property type="match status" value="1"/>
</dbReference>
<evidence type="ECO:0000256" key="6">
    <source>
        <dbReference type="ARBA" id="ARBA00023295"/>
    </source>
</evidence>
<reference evidence="10 11" key="1">
    <citation type="submission" date="2024-03" db="EMBL/GenBank/DDBJ databases">
        <title>High-quality draft genome sequence of Oceanobacter sp. wDCs-4.</title>
        <authorList>
            <person name="Dong C."/>
        </authorList>
    </citation>
    <scope>NUCLEOTIDE SEQUENCE [LARGE SCALE GENOMIC DNA]</scope>
    <source>
        <strain evidence="11">wDCs-4</strain>
    </source>
</reference>
<keyword evidence="4 9" id="KW-0378">Hydrolase</keyword>
<dbReference type="InterPro" id="IPR008928">
    <property type="entry name" value="6-hairpin_glycosidase_sf"/>
</dbReference>
<dbReference type="EMBL" id="JBBKTX010000001">
    <property type="protein sequence ID" value="MFK4751055.1"/>
    <property type="molecule type" value="Genomic_DNA"/>
</dbReference>
<keyword evidence="11" id="KW-1185">Reference proteome</keyword>
<keyword evidence="7 9" id="KW-0624">Polysaccharide degradation</keyword>
<keyword evidence="6 9" id="KW-0326">Glycosidase</keyword>
<dbReference type="InterPro" id="IPR002037">
    <property type="entry name" value="Glyco_hydro_8"/>
</dbReference>
<comment type="caution">
    <text evidence="10">The sequence shown here is derived from an EMBL/GenBank/DDBJ whole genome shotgun (WGS) entry which is preliminary data.</text>
</comment>
<feature type="active site" description="Nucleophile" evidence="8">
    <location>
        <position position="113"/>
    </location>
</feature>
<comment type="similarity">
    <text evidence="2 9">Belongs to the glycosyl hydrolase 8 (cellulase D) family.</text>
</comment>
<evidence type="ECO:0000313" key="10">
    <source>
        <dbReference type="EMBL" id="MFK4751055.1"/>
    </source>
</evidence>
<dbReference type="InterPro" id="IPR019834">
    <property type="entry name" value="Glyco_hydro_8_CS"/>
</dbReference>
<dbReference type="SUPFAM" id="SSF48208">
    <property type="entry name" value="Six-hairpin glycosidases"/>
    <property type="match status" value="1"/>
</dbReference>
<dbReference type="PROSITE" id="PS00812">
    <property type="entry name" value="GLYCOSYL_HYDROL_F8"/>
    <property type="match status" value="1"/>
</dbReference>
<dbReference type="Proteomes" id="UP001620597">
    <property type="component" value="Unassembled WGS sequence"/>
</dbReference>
<comment type="catalytic activity">
    <reaction evidence="1">
        <text>Endohydrolysis of (1-&gt;4)-beta-D-glucosidic linkages in cellulose, lichenin and cereal beta-D-glucans.</text>
        <dbReference type="EC" id="3.2.1.4"/>
    </reaction>
</comment>
<organism evidence="10 11">
    <name type="scientific">Oceanobacter antarcticus</name>
    <dbReference type="NCBI Taxonomy" id="3133425"/>
    <lineage>
        <taxon>Bacteria</taxon>
        <taxon>Pseudomonadati</taxon>
        <taxon>Pseudomonadota</taxon>
        <taxon>Gammaproteobacteria</taxon>
        <taxon>Oceanospirillales</taxon>
        <taxon>Oceanospirillaceae</taxon>
        <taxon>Oceanobacter</taxon>
    </lineage>
</organism>
<name>A0ABW8NDP9_9GAMM</name>
<protein>
    <recommendedName>
        <fullName evidence="9">Glucanase</fullName>
        <ecNumber evidence="9">3.2.1.-</ecNumber>
    </recommendedName>
</protein>
<keyword evidence="3" id="KW-0732">Signal</keyword>
<evidence type="ECO:0000256" key="9">
    <source>
        <dbReference type="RuleBase" id="RU361167"/>
    </source>
</evidence>
<evidence type="ECO:0000256" key="5">
    <source>
        <dbReference type="ARBA" id="ARBA00023001"/>
    </source>
</evidence>
<sequence>MHPLVQAFCYLCVVVIASCGAGKPAAMMDSGWKQYKQAFVQADGAVVDSGNKGISHSEGQGYAMLLASAYGDRKGFRKLWSWTRTHLQIRDDRLFAWSWSPADGVKDKNNATDGDLLIAWALLRASERWDNPDYREAARLIAQDILEKLVFKVGDNTVLLPGEYGFHHEDRWQINLSYWVYPALQALDRLVPDSRWQALVDSGKQLTRIMSQGDWKLPPDWVEITATTVPIPAPDHPSRFGYEAVRLPLYLVWSGEYTSDLLHNSRLFWQQTSKRSYMPAWVDVVSGQEAEYPAPDGFRAIWQLTDRAIDNAKSTGSVAAPDTALTKDLKGQDYYSASLLLLSRVAYKERFLQ</sequence>
<keyword evidence="7 9" id="KW-0119">Carbohydrate metabolism</keyword>
<dbReference type="EC" id="3.2.1.-" evidence="9"/>
<dbReference type="RefSeq" id="WP_416204574.1">
    <property type="nucleotide sequence ID" value="NZ_JBBKTX010000001.1"/>
</dbReference>
<evidence type="ECO:0000256" key="1">
    <source>
        <dbReference type="ARBA" id="ARBA00000966"/>
    </source>
</evidence>
<dbReference type="PRINTS" id="PR00735">
    <property type="entry name" value="GLHYDRLASE8"/>
</dbReference>
<dbReference type="Gene3D" id="1.50.10.10">
    <property type="match status" value="1"/>
</dbReference>
<evidence type="ECO:0000256" key="7">
    <source>
        <dbReference type="ARBA" id="ARBA00023326"/>
    </source>
</evidence>